<evidence type="ECO:0000313" key="6">
    <source>
        <dbReference type="EMBL" id="KAF0133432.1"/>
    </source>
</evidence>
<evidence type="ECO:0000256" key="2">
    <source>
        <dbReference type="ARBA" id="ARBA00022785"/>
    </source>
</evidence>
<comment type="caution">
    <text evidence="6">The sequence shown here is derived from an EMBL/GenBank/DDBJ whole genome shotgun (WGS) entry which is preliminary data.</text>
</comment>
<comment type="function">
    <text evidence="5">Catalyzes the NADPH-dependent reduction of 7-cyano-7-deazaguanine (preQ0) to 7-aminomethyl-7-deazaguanine (preQ1).</text>
</comment>
<feature type="active site" description="Proton donor" evidence="5">
    <location>
        <position position="49"/>
    </location>
</feature>
<dbReference type="NCBIfam" id="TIGR03139">
    <property type="entry name" value="QueF-II"/>
    <property type="match status" value="1"/>
</dbReference>
<comment type="catalytic activity">
    <reaction evidence="5">
        <text>7-aminomethyl-7-carbaguanine + 2 NADP(+) = 7-cyano-7-carbaguanine + 2 NADPH + 3 H(+)</text>
        <dbReference type="Rhea" id="RHEA:13409"/>
        <dbReference type="ChEBI" id="CHEBI:15378"/>
        <dbReference type="ChEBI" id="CHEBI:45075"/>
        <dbReference type="ChEBI" id="CHEBI:57783"/>
        <dbReference type="ChEBI" id="CHEBI:58349"/>
        <dbReference type="ChEBI" id="CHEBI:58703"/>
        <dbReference type="EC" id="1.7.1.13"/>
    </reaction>
</comment>
<protein>
    <recommendedName>
        <fullName evidence="5">NADPH-dependent 7-cyano-7-deazaguanine reductase</fullName>
        <ecNumber evidence="5">1.7.1.13</ecNumber>
    </recommendedName>
    <alternativeName>
        <fullName evidence="5">7-cyano-7-carbaguanine reductase</fullName>
    </alternativeName>
    <alternativeName>
        <fullName evidence="5">NADPH-dependent nitrile oxidoreductase</fullName>
    </alternativeName>
    <alternativeName>
        <fullName evidence="5">PreQ(0) reductase</fullName>
    </alternativeName>
</protein>
<dbReference type="GO" id="GO:0005737">
    <property type="term" value="C:cytoplasm"/>
    <property type="evidence" value="ECO:0007669"/>
    <property type="project" value="UniProtKB-SubCell"/>
</dbReference>
<dbReference type="Gene3D" id="3.30.1130.10">
    <property type="match status" value="1"/>
</dbReference>
<keyword evidence="3 5" id="KW-0521">NADP</keyword>
<name>A0A833NRJ6_UNCSA</name>
<comment type="pathway">
    <text evidence="5">tRNA modification; tRNA-queuosine biosynthesis.</text>
</comment>
<comment type="subcellular location">
    <subcellularLocation>
        <location evidence="5">Cytoplasm</location>
    </subcellularLocation>
</comment>
<dbReference type="EMBL" id="WPAF01000026">
    <property type="protein sequence ID" value="KAF0133432.1"/>
    <property type="molecule type" value="Genomic_DNA"/>
</dbReference>
<dbReference type="GO" id="GO:0033739">
    <property type="term" value="F:preQ1 synthase activity"/>
    <property type="evidence" value="ECO:0007669"/>
    <property type="project" value="UniProtKB-UniRule"/>
</dbReference>
<dbReference type="InterPro" id="IPR050084">
    <property type="entry name" value="NADPH_dep_7-cyano-7-deazaG_red"/>
</dbReference>
<evidence type="ECO:0000256" key="4">
    <source>
        <dbReference type="ARBA" id="ARBA00023002"/>
    </source>
</evidence>
<dbReference type="Proteomes" id="UP000488506">
    <property type="component" value="Unassembled WGS sequence"/>
</dbReference>
<dbReference type="Pfam" id="PF14489">
    <property type="entry name" value="QueF"/>
    <property type="match status" value="1"/>
</dbReference>
<evidence type="ECO:0000256" key="1">
    <source>
        <dbReference type="ARBA" id="ARBA00022490"/>
    </source>
</evidence>
<dbReference type="PIRSF" id="PIRSF027377">
    <property type="entry name" value="Nitrile_oxidored_QueF"/>
    <property type="match status" value="1"/>
</dbReference>
<evidence type="ECO:0000256" key="5">
    <source>
        <dbReference type="HAMAP-Rule" id="MF_00818"/>
    </source>
</evidence>
<dbReference type="SUPFAM" id="SSF55620">
    <property type="entry name" value="Tetrahydrobiopterin biosynthesis enzymes-like"/>
    <property type="match status" value="1"/>
</dbReference>
<dbReference type="UniPathway" id="UPA00392"/>
<keyword evidence="4 5" id="KW-0560">Oxidoreductase</keyword>
<comment type="caution">
    <text evidence="5">Lacks conserved residue(s) required for the propagation of feature annotation.</text>
</comment>
<reference evidence="6 7" key="1">
    <citation type="submission" date="2019-12" db="EMBL/GenBank/DDBJ databases">
        <authorList>
            <person name="Wolfe R."/>
            <person name="Danczak R."/>
            <person name="Wilkins M."/>
        </authorList>
    </citation>
    <scope>NUCLEOTIDE SEQUENCE [LARGE SCALE GENOMIC DNA]</scope>
    <source>
        <strain evidence="6">X2_MaxBin.013</strain>
    </source>
</reference>
<dbReference type="HAMAP" id="MF_00818">
    <property type="entry name" value="QueF_type1"/>
    <property type="match status" value="1"/>
</dbReference>
<feature type="binding site" evidence="5">
    <location>
        <begin position="64"/>
        <end position="66"/>
    </location>
    <ligand>
        <name>substrate</name>
    </ligand>
</feature>
<organism evidence="6 7">
    <name type="scientific">Candidatus Saganbacteria bacterium</name>
    <dbReference type="NCBI Taxonomy" id="2575572"/>
    <lineage>
        <taxon>Bacteria</taxon>
        <taxon>Bacillati</taxon>
        <taxon>Saganbacteria</taxon>
    </lineage>
</organism>
<sequence length="126" mass="14507">MEYSDKHARAGIEEKLPAIQVFKNYFKKYEVVIEIPEFTSICPKSGLPDFGKITIRYMPDRECLELKSLKMYIIAYRNLGIFNENAVNRILEDIVFACHPKWADVIGVFTPRGGLSSTITAKYPRK</sequence>
<dbReference type="InterPro" id="IPR029500">
    <property type="entry name" value="QueF"/>
</dbReference>
<dbReference type="InterPro" id="IPR043133">
    <property type="entry name" value="GTP-CH-I_C/QueF"/>
</dbReference>
<dbReference type="AlphaFoldDB" id="A0A833NRJ6"/>
<proteinExistence type="inferred from homology"/>
<dbReference type="EC" id="1.7.1.13" evidence="5"/>
<dbReference type="GO" id="GO:0008616">
    <property type="term" value="P:tRNA queuosine(34) biosynthetic process"/>
    <property type="evidence" value="ECO:0007669"/>
    <property type="project" value="UniProtKB-UniRule"/>
</dbReference>
<keyword evidence="2 5" id="KW-0671">Queuosine biosynthesis</keyword>
<comment type="similarity">
    <text evidence="5">Belongs to the GTP cyclohydrolase I family. QueF type 1 subfamily.</text>
</comment>
<dbReference type="PANTHER" id="PTHR34354:SF1">
    <property type="entry name" value="NADPH-DEPENDENT 7-CYANO-7-DEAZAGUANINE REDUCTASE"/>
    <property type="match status" value="1"/>
</dbReference>
<feature type="active site" description="Thioimide intermediate" evidence="5">
    <location>
        <position position="42"/>
    </location>
</feature>
<gene>
    <name evidence="5" type="primary">queF</name>
    <name evidence="6" type="ORF">FD145_1295</name>
</gene>
<evidence type="ECO:0000256" key="3">
    <source>
        <dbReference type="ARBA" id="ARBA00022857"/>
    </source>
</evidence>
<accession>A0A833NRJ6</accession>
<keyword evidence="1 5" id="KW-0963">Cytoplasm</keyword>
<evidence type="ECO:0000313" key="7">
    <source>
        <dbReference type="Proteomes" id="UP000488506"/>
    </source>
</evidence>
<dbReference type="InterPro" id="IPR016856">
    <property type="entry name" value="QueF_type1"/>
</dbReference>
<dbReference type="PANTHER" id="PTHR34354">
    <property type="entry name" value="NADPH-DEPENDENT 7-CYANO-7-DEAZAGUANINE REDUCTASE"/>
    <property type="match status" value="1"/>
</dbReference>